<dbReference type="PRINTS" id="PR00376">
    <property type="entry name" value="IL1BCENZYME"/>
</dbReference>
<evidence type="ECO:0000256" key="2">
    <source>
        <dbReference type="ARBA" id="ARBA00022670"/>
    </source>
</evidence>
<dbReference type="PaxDb" id="8030-ENSSSAP00000027811"/>
<evidence type="ECO:0000259" key="5">
    <source>
        <dbReference type="PROSITE" id="PS50208"/>
    </source>
</evidence>
<accession>B5XFP9</accession>
<dbReference type="SMART" id="SM00115">
    <property type="entry name" value="CASc"/>
    <property type="match status" value="1"/>
</dbReference>
<dbReference type="KEGG" id="sasa:106594998"/>
<gene>
    <name evidence="6" type="primary">CASPE</name>
</gene>
<dbReference type="STRING" id="8030.ENSSSAP00000027811"/>
<dbReference type="AlphaFoldDB" id="B5XFP9"/>
<dbReference type="Pfam" id="PF00656">
    <property type="entry name" value="Peptidase_C14"/>
    <property type="match status" value="1"/>
</dbReference>
<protein>
    <submittedName>
        <fullName evidence="6">Caspase-14</fullName>
    </submittedName>
</protein>
<proteinExistence type="evidence at transcript level"/>
<evidence type="ECO:0000256" key="3">
    <source>
        <dbReference type="ARBA" id="ARBA00022703"/>
    </source>
</evidence>
<dbReference type="PANTHER" id="PTHR47901:SF8">
    <property type="entry name" value="CASPASE-3"/>
    <property type="match status" value="1"/>
</dbReference>
<keyword evidence="4" id="KW-0378">Hydrolase</keyword>
<comment type="similarity">
    <text evidence="1">Belongs to the peptidase C14A family.</text>
</comment>
<dbReference type="InterPro" id="IPR015917">
    <property type="entry name" value="Pept_C14A"/>
</dbReference>
<evidence type="ECO:0000256" key="4">
    <source>
        <dbReference type="ARBA" id="ARBA00022801"/>
    </source>
</evidence>
<dbReference type="Gene3D" id="3.40.50.1460">
    <property type="match status" value="1"/>
</dbReference>
<reference evidence="6" key="1">
    <citation type="submission" date="2008-10" db="EMBL/GenBank/DDBJ databases">
        <authorList>
            <consortium name="cGRASP (B.F. Koop &amp; W.S. Davidson)"/>
            <person name="Leong J."/>
            <person name="von Schalburg K."/>
            <person name="Cooper G."/>
            <person name="Moore R."/>
            <person name="Holt R."/>
            <person name="Davidson W.S."/>
            <person name="Koop B.F."/>
        </authorList>
    </citation>
    <scope>NUCLEOTIDE SEQUENCE</scope>
    <source>
        <tissue evidence="6">Spleen</tissue>
    </source>
</reference>
<dbReference type="PROSITE" id="PS50208">
    <property type="entry name" value="CASPASE_P20"/>
    <property type="match status" value="1"/>
</dbReference>
<dbReference type="GO" id="GO:0006915">
    <property type="term" value="P:apoptotic process"/>
    <property type="evidence" value="ECO:0007669"/>
    <property type="project" value="UniProtKB-KW"/>
</dbReference>
<sequence length="194" mass="21917">MDNSQIQQDFDRYDSKGQRRALMLCIKKDHKGADGNLVIMKKLFTDYGFLYEIEINPTIEGMKKTVSDFRDSINRSEENISCVFVVTTSHGNRDVIVGADNKRLLVKDIIEPFGDELCPKMKGKPKFFIINACRGQNTDFGVPLDSAAEPPAEDEDIRTYRSSRVPPCINDMLVAYSAMTGSVHVVCREVKELE</sequence>
<dbReference type="GO" id="GO:0006508">
    <property type="term" value="P:proteolysis"/>
    <property type="evidence" value="ECO:0007669"/>
    <property type="project" value="UniProtKB-KW"/>
</dbReference>
<dbReference type="EMBL" id="BT049868">
    <property type="protein sequence ID" value="ACI69669.1"/>
    <property type="molecule type" value="mRNA"/>
</dbReference>
<keyword evidence="2" id="KW-0645">Protease</keyword>
<name>B5XFP9_SALSA</name>
<dbReference type="InterPro" id="IPR002398">
    <property type="entry name" value="Pept_C14"/>
</dbReference>
<keyword evidence="3" id="KW-0053">Apoptosis</keyword>
<dbReference type="GO" id="GO:0004197">
    <property type="term" value="F:cysteine-type endopeptidase activity"/>
    <property type="evidence" value="ECO:0007669"/>
    <property type="project" value="InterPro"/>
</dbReference>
<dbReference type="PANTHER" id="PTHR47901">
    <property type="entry name" value="CASPASE RECRUITMENT DOMAIN-CONTAINING PROTEIN 18"/>
    <property type="match status" value="1"/>
</dbReference>
<dbReference type="InterPro" id="IPR001309">
    <property type="entry name" value="Pept_C14_p20"/>
</dbReference>
<dbReference type="SUPFAM" id="SSF52129">
    <property type="entry name" value="Caspase-like"/>
    <property type="match status" value="1"/>
</dbReference>
<organism evidence="6">
    <name type="scientific">Salmo salar</name>
    <name type="common">Atlantic salmon</name>
    <dbReference type="NCBI Taxonomy" id="8030"/>
    <lineage>
        <taxon>Eukaryota</taxon>
        <taxon>Metazoa</taxon>
        <taxon>Chordata</taxon>
        <taxon>Craniata</taxon>
        <taxon>Vertebrata</taxon>
        <taxon>Euteleostomi</taxon>
        <taxon>Actinopterygii</taxon>
        <taxon>Neopterygii</taxon>
        <taxon>Teleostei</taxon>
        <taxon>Protacanthopterygii</taxon>
        <taxon>Salmoniformes</taxon>
        <taxon>Salmonidae</taxon>
        <taxon>Salmoninae</taxon>
        <taxon>Salmo</taxon>
    </lineage>
</organism>
<reference evidence="6" key="2">
    <citation type="journal article" date="2010" name="BMC Genomics">
        <title>Salmo salar and Esox lucius full-length cDNA sequences reveal changes in evolutionary pressures on a post-tetraploidization genome.</title>
        <authorList>
            <person name="Leong J.S."/>
            <person name="Jantzen S.G."/>
            <person name="von Schalburg K.R."/>
            <person name="Cooper G.A."/>
            <person name="Messmer A.M."/>
            <person name="Liao N.Y."/>
            <person name="Munro S."/>
            <person name="Moore R."/>
            <person name="Holt R.A."/>
            <person name="Jones S.J."/>
            <person name="Davidson W.S."/>
            <person name="Koop B.F."/>
        </authorList>
    </citation>
    <scope>NUCLEOTIDE SEQUENCE</scope>
    <source>
        <tissue evidence="6">Spleen</tissue>
    </source>
</reference>
<dbReference type="InterPro" id="IPR011600">
    <property type="entry name" value="Pept_C14_caspase"/>
</dbReference>
<evidence type="ECO:0000256" key="1">
    <source>
        <dbReference type="ARBA" id="ARBA00010134"/>
    </source>
</evidence>
<evidence type="ECO:0000313" key="6">
    <source>
        <dbReference type="EMBL" id="ACI69669.1"/>
    </source>
</evidence>
<reference evidence="6" key="3">
    <citation type="submission" date="2010-08" db="EMBL/GenBank/DDBJ databases">
        <authorList>
            <consortium name="cGRASP (B.F. Koop &amp; W.S. Davidson)"/>
        </authorList>
    </citation>
    <scope>NUCLEOTIDE SEQUENCE</scope>
    <source>
        <tissue evidence="6">Spleen</tissue>
    </source>
</reference>
<dbReference type="InterPro" id="IPR029030">
    <property type="entry name" value="Caspase-like_dom_sf"/>
</dbReference>
<feature type="domain" description="Caspase family p20" evidence="5">
    <location>
        <begin position="31"/>
        <end position="137"/>
    </location>
</feature>